<reference evidence="2 3" key="1">
    <citation type="submission" date="2024-05" db="EMBL/GenBank/DDBJ databases">
        <title>Genome sequencing and assembly of Indian major carp, Cirrhinus mrigala (Hamilton, 1822).</title>
        <authorList>
            <person name="Mohindra V."/>
            <person name="Chowdhury L.M."/>
            <person name="Lal K."/>
            <person name="Jena J.K."/>
        </authorList>
    </citation>
    <scope>NUCLEOTIDE SEQUENCE [LARGE SCALE GENOMIC DNA]</scope>
    <source>
        <strain evidence="2">CM1030</strain>
        <tissue evidence="2">Blood</tissue>
    </source>
</reference>
<dbReference type="AlphaFoldDB" id="A0ABD0MVW5"/>
<feature type="region of interest" description="Disordered" evidence="1">
    <location>
        <begin position="102"/>
        <end position="130"/>
    </location>
</feature>
<name>A0ABD0MVW5_CIRMR</name>
<evidence type="ECO:0000256" key="1">
    <source>
        <dbReference type="SAM" id="MobiDB-lite"/>
    </source>
</evidence>
<protein>
    <recommendedName>
        <fullName evidence="4">Homeobox domain-containing protein</fullName>
    </recommendedName>
</protein>
<comment type="caution">
    <text evidence="2">The sequence shown here is derived from an EMBL/GenBank/DDBJ whole genome shotgun (WGS) entry which is preliminary data.</text>
</comment>
<evidence type="ECO:0000313" key="2">
    <source>
        <dbReference type="EMBL" id="KAL0154112.1"/>
    </source>
</evidence>
<evidence type="ECO:0008006" key="4">
    <source>
        <dbReference type="Google" id="ProtNLM"/>
    </source>
</evidence>
<dbReference type="EMBL" id="JAMKFB020000045">
    <property type="protein sequence ID" value="KAL0154112.1"/>
    <property type="molecule type" value="Genomic_DNA"/>
</dbReference>
<accession>A0ABD0MVW5</accession>
<gene>
    <name evidence="2" type="ORF">M9458_050571</name>
</gene>
<proteinExistence type="predicted"/>
<organism evidence="2 3">
    <name type="scientific">Cirrhinus mrigala</name>
    <name type="common">Mrigala</name>
    <dbReference type="NCBI Taxonomy" id="683832"/>
    <lineage>
        <taxon>Eukaryota</taxon>
        <taxon>Metazoa</taxon>
        <taxon>Chordata</taxon>
        <taxon>Craniata</taxon>
        <taxon>Vertebrata</taxon>
        <taxon>Euteleostomi</taxon>
        <taxon>Actinopterygii</taxon>
        <taxon>Neopterygii</taxon>
        <taxon>Teleostei</taxon>
        <taxon>Ostariophysi</taxon>
        <taxon>Cypriniformes</taxon>
        <taxon>Cyprinidae</taxon>
        <taxon>Labeoninae</taxon>
        <taxon>Labeonini</taxon>
        <taxon>Cirrhinus</taxon>
    </lineage>
</organism>
<dbReference type="Proteomes" id="UP001529510">
    <property type="component" value="Unassembled WGS sequence"/>
</dbReference>
<keyword evidence="3" id="KW-1185">Reference proteome</keyword>
<sequence>MIRDTTALPPPLFITTPQARAGPLWPKVFGRPKKHWPLGPEEVTVEMRLALKFNLPQVLLKQFYSAITESVLCTSITVWFSSTTKPDLRRLYRVVRTAERITDPPHSPRTALIQSEQKGSGPLTSSTLLL</sequence>
<evidence type="ECO:0000313" key="3">
    <source>
        <dbReference type="Proteomes" id="UP001529510"/>
    </source>
</evidence>